<dbReference type="EMBL" id="AP024449">
    <property type="protein sequence ID" value="BCS28688.1"/>
    <property type="molecule type" value="Genomic_DNA"/>
</dbReference>
<dbReference type="Gene3D" id="3.30.50.10">
    <property type="entry name" value="Erythroid Transcription Factor GATA-1, subunit A"/>
    <property type="match status" value="1"/>
</dbReference>
<keyword evidence="1" id="KW-0862">Zinc</keyword>
<keyword evidence="1" id="KW-0479">Metal-binding</keyword>
<dbReference type="KEGG" id="apuu:APUU_70258A"/>
<organism evidence="3 4">
    <name type="scientific">Aspergillus puulaauensis</name>
    <dbReference type="NCBI Taxonomy" id="1220207"/>
    <lineage>
        <taxon>Eukaryota</taxon>
        <taxon>Fungi</taxon>
        <taxon>Dikarya</taxon>
        <taxon>Ascomycota</taxon>
        <taxon>Pezizomycotina</taxon>
        <taxon>Eurotiomycetes</taxon>
        <taxon>Eurotiomycetidae</taxon>
        <taxon>Eurotiales</taxon>
        <taxon>Aspergillaceae</taxon>
        <taxon>Aspergillus</taxon>
    </lineage>
</organism>
<dbReference type="GO" id="GO:0008270">
    <property type="term" value="F:zinc ion binding"/>
    <property type="evidence" value="ECO:0007669"/>
    <property type="project" value="UniProtKB-KW"/>
</dbReference>
<dbReference type="GO" id="GO:0043565">
    <property type="term" value="F:sequence-specific DNA binding"/>
    <property type="evidence" value="ECO:0007669"/>
    <property type="project" value="InterPro"/>
</dbReference>
<proteinExistence type="predicted"/>
<protein>
    <recommendedName>
        <fullName evidence="2">GATA-type domain-containing protein</fullName>
    </recommendedName>
</protein>
<keyword evidence="4" id="KW-1185">Reference proteome</keyword>
<dbReference type="OrthoDB" id="10436423at2759"/>
<sequence>MSLVVAHRVRVQMQSDRKNKLAIIYRNCGDHEQPNVIKKHNVSAELAEILCPACGLYYTQHKTHRPPQVVQHNRVSLRLNQDRQIGNPFEREICPVLWGATL</sequence>
<name>A0A7R8AT92_9EURO</name>
<evidence type="ECO:0000313" key="4">
    <source>
        <dbReference type="Proteomes" id="UP000654913"/>
    </source>
</evidence>
<dbReference type="RefSeq" id="XP_041560874.1">
    <property type="nucleotide sequence ID" value="XM_041695111.1"/>
</dbReference>
<evidence type="ECO:0000256" key="1">
    <source>
        <dbReference type="PROSITE-ProRule" id="PRU00094"/>
    </source>
</evidence>
<accession>A0A7R8AT92</accession>
<reference evidence="3" key="1">
    <citation type="submission" date="2021-01" db="EMBL/GenBank/DDBJ databases">
        <authorList>
            <consortium name="Aspergillus puulaauensis MK2 genome sequencing consortium"/>
            <person name="Kazuki M."/>
            <person name="Futagami T."/>
        </authorList>
    </citation>
    <scope>NUCLEOTIDE SEQUENCE</scope>
    <source>
        <strain evidence="3">MK2</strain>
    </source>
</reference>
<evidence type="ECO:0000313" key="3">
    <source>
        <dbReference type="EMBL" id="BCS28688.1"/>
    </source>
</evidence>
<reference evidence="3" key="2">
    <citation type="submission" date="2021-02" db="EMBL/GenBank/DDBJ databases">
        <title>Aspergillus puulaauensis MK2 genome sequence.</title>
        <authorList>
            <person name="Futagami T."/>
            <person name="Mori K."/>
            <person name="Kadooka C."/>
            <person name="Tanaka T."/>
        </authorList>
    </citation>
    <scope>NUCLEOTIDE SEQUENCE</scope>
    <source>
        <strain evidence="3">MK2</strain>
    </source>
</reference>
<evidence type="ECO:0000259" key="2">
    <source>
        <dbReference type="PROSITE" id="PS50114"/>
    </source>
</evidence>
<dbReference type="PROSITE" id="PS50114">
    <property type="entry name" value="GATA_ZN_FINGER_2"/>
    <property type="match status" value="1"/>
</dbReference>
<dbReference type="GeneID" id="64978685"/>
<dbReference type="GO" id="GO:0006355">
    <property type="term" value="P:regulation of DNA-templated transcription"/>
    <property type="evidence" value="ECO:0007669"/>
    <property type="project" value="InterPro"/>
</dbReference>
<dbReference type="InterPro" id="IPR013088">
    <property type="entry name" value="Znf_NHR/GATA"/>
</dbReference>
<dbReference type="InterPro" id="IPR000679">
    <property type="entry name" value="Znf_GATA"/>
</dbReference>
<gene>
    <name evidence="3" type="ORF">APUU_70258A</name>
</gene>
<feature type="domain" description="GATA-type" evidence="2">
    <location>
        <begin position="48"/>
        <end position="78"/>
    </location>
</feature>
<keyword evidence="1" id="KW-0863">Zinc-finger</keyword>
<dbReference type="AlphaFoldDB" id="A0A7R8AT92"/>
<dbReference type="Proteomes" id="UP000654913">
    <property type="component" value="Chromosome 7"/>
</dbReference>